<dbReference type="PANTHER" id="PTHR30146">
    <property type="entry name" value="LACI-RELATED TRANSCRIPTIONAL REPRESSOR"/>
    <property type="match status" value="1"/>
</dbReference>
<dbReference type="Pfam" id="PF22177">
    <property type="entry name" value="PBP1_XylR"/>
    <property type="match status" value="1"/>
</dbReference>
<evidence type="ECO:0000259" key="4">
    <source>
        <dbReference type="PROSITE" id="PS01124"/>
    </source>
</evidence>
<dbReference type="SUPFAM" id="SSF46689">
    <property type="entry name" value="Homeodomain-like"/>
    <property type="match status" value="1"/>
</dbReference>
<dbReference type="CDD" id="cd01543">
    <property type="entry name" value="PBP1_XylR"/>
    <property type="match status" value="1"/>
</dbReference>
<dbReference type="AlphaFoldDB" id="A0A545TS59"/>
<keyword evidence="2 5" id="KW-0238">DNA-binding</keyword>
<dbReference type="Pfam" id="PF13377">
    <property type="entry name" value="Peripla_BP_3"/>
    <property type="match status" value="1"/>
</dbReference>
<evidence type="ECO:0000313" key="6">
    <source>
        <dbReference type="Proteomes" id="UP000319732"/>
    </source>
</evidence>
<organism evidence="5 6">
    <name type="scientific">Exilibacterium tricleocarpae</name>
    <dbReference type="NCBI Taxonomy" id="2591008"/>
    <lineage>
        <taxon>Bacteria</taxon>
        <taxon>Pseudomonadati</taxon>
        <taxon>Pseudomonadota</taxon>
        <taxon>Gammaproteobacteria</taxon>
        <taxon>Cellvibrionales</taxon>
        <taxon>Cellvibrionaceae</taxon>
        <taxon>Exilibacterium</taxon>
    </lineage>
</organism>
<dbReference type="SMART" id="SM00342">
    <property type="entry name" value="HTH_ARAC"/>
    <property type="match status" value="1"/>
</dbReference>
<feature type="domain" description="HTH araC/xylS-type" evidence="4">
    <location>
        <begin position="288"/>
        <end position="386"/>
    </location>
</feature>
<dbReference type="Gene3D" id="3.40.50.2300">
    <property type="match status" value="2"/>
</dbReference>
<evidence type="ECO:0000256" key="2">
    <source>
        <dbReference type="ARBA" id="ARBA00023125"/>
    </source>
</evidence>
<dbReference type="GO" id="GO:0003700">
    <property type="term" value="F:DNA-binding transcription factor activity"/>
    <property type="evidence" value="ECO:0007669"/>
    <property type="project" value="InterPro"/>
</dbReference>
<dbReference type="PANTHER" id="PTHR30146:SF24">
    <property type="entry name" value="XYLOSE OPERON REGULATORY PROTEIN"/>
    <property type="match status" value="1"/>
</dbReference>
<keyword evidence="3" id="KW-0804">Transcription</keyword>
<comment type="caution">
    <text evidence="5">The sequence shown here is derived from an EMBL/GenBank/DDBJ whole genome shotgun (WGS) entry which is preliminary data.</text>
</comment>
<dbReference type="InterPro" id="IPR028082">
    <property type="entry name" value="Peripla_BP_I"/>
</dbReference>
<dbReference type="Gene3D" id="1.10.10.60">
    <property type="entry name" value="Homeodomain-like"/>
    <property type="match status" value="1"/>
</dbReference>
<evidence type="ECO:0000313" key="5">
    <source>
        <dbReference type="EMBL" id="TQV80052.1"/>
    </source>
</evidence>
<dbReference type="EMBL" id="VHSG01000010">
    <property type="protein sequence ID" value="TQV80052.1"/>
    <property type="molecule type" value="Genomic_DNA"/>
</dbReference>
<dbReference type="InterPro" id="IPR009057">
    <property type="entry name" value="Homeodomain-like_sf"/>
</dbReference>
<gene>
    <name evidence="5" type="ORF">FKG94_10295</name>
</gene>
<dbReference type="PROSITE" id="PS01124">
    <property type="entry name" value="HTH_ARAC_FAMILY_2"/>
    <property type="match status" value="1"/>
</dbReference>
<dbReference type="InterPro" id="IPR046335">
    <property type="entry name" value="LacI/GalR-like_sensor"/>
</dbReference>
<dbReference type="SUPFAM" id="SSF53822">
    <property type="entry name" value="Periplasmic binding protein-like I"/>
    <property type="match status" value="1"/>
</dbReference>
<sequence length="403" mass="45377">MPQSRLSITLLFNANKAYDRQVIEGIGRYLQASKVGWDVYLEEDFHVRLHKIRDWKGDGVIADFDDPDVAAALSHSQVPVIAVGGSYMNEDDYPPVPYVATDNYDLVKTAYAHLKHKGFERFAFYGLPPHPGNRWGREREQAMLALTQADGYECQVYRGRETAPQTWHYTMNRLADWLLRLPTPIGIVAVTDARARHLLQACEEAELLVPDRVGVIGIDDDEIARHLSRISLSSVSQGCRDMGYHAARLLHLALSGRDIGRRRLLVPATGVAARQSTDFKALRHPDVMQAMHFIRQNACKGIKVDQVLDYVGVSRSNLEKRFKDEVGHTLHHEIHNAKLEKACLMLQSDSPAIAEVANICGYPSLQYMYAVFKKHFDATPKEYRQRALSGRPQPLHSAIDTGG</sequence>
<protein>
    <submittedName>
        <fullName evidence="5">DNA-binding transcriptional regulator</fullName>
    </submittedName>
</protein>
<keyword evidence="6" id="KW-1185">Reference proteome</keyword>
<dbReference type="RefSeq" id="WP_142904152.1">
    <property type="nucleotide sequence ID" value="NZ_ML660092.1"/>
</dbReference>
<dbReference type="OrthoDB" id="6379821at2"/>
<dbReference type="Pfam" id="PF12833">
    <property type="entry name" value="HTH_18"/>
    <property type="match status" value="1"/>
</dbReference>
<dbReference type="InterPro" id="IPR018060">
    <property type="entry name" value="HTH_AraC"/>
</dbReference>
<name>A0A545TS59_9GAMM</name>
<dbReference type="InterPro" id="IPR054031">
    <property type="entry name" value="XylR_PBP1"/>
</dbReference>
<evidence type="ECO:0000256" key="1">
    <source>
        <dbReference type="ARBA" id="ARBA00023015"/>
    </source>
</evidence>
<evidence type="ECO:0000256" key="3">
    <source>
        <dbReference type="ARBA" id="ARBA00023163"/>
    </source>
</evidence>
<dbReference type="Proteomes" id="UP000319732">
    <property type="component" value="Unassembled WGS sequence"/>
</dbReference>
<keyword evidence="1" id="KW-0805">Transcription regulation</keyword>
<dbReference type="GO" id="GO:0000976">
    <property type="term" value="F:transcription cis-regulatory region binding"/>
    <property type="evidence" value="ECO:0007669"/>
    <property type="project" value="TreeGrafter"/>
</dbReference>
<reference evidence="5 6" key="1">
    <citation type="submission" date="2019-06" db="EMBL/GenBank/DDBJ databases">
        <title>Whole genome sequence for Cellvibrionaceae sp. R142.</title>
        <authorList>
            <person name="Wang G."/>
        </authorList>
    </citation>
    <scope>NUCLEOTIDE SEQUENCE [LARGE SCALE GENOMIC DNA]</scope>
    <source>
        <strain evidence="5 6">R142</strain>
    </source>
</reference>
<accession>A0A545TS59</accession>
<proteinExistence type="predicted"/>